<comment type="caution">
    <text evidence="1">The sequence shown here is derived from an EMBL/GenBank/DDBJ whole genome shotgun (WGS) entry which is preliminary data.</text>
</comment>
<dbReference type="RefSeq" id="WP_188123079.1">
    <property type="nucleotide sequence ID" value="NZ_BOMP01000107.1"/>
</dbReference>
<dbReference type="EMBL" id="JACHNC010000001">
    <property type="protein sequence ID" value="MBB4750982.1"/>
    <property type="molecule type" value="Genomic_DNA"/>
</dbReference>
<protein>
    <submittedName>
        <fullName evidence="1">Uncharacterized protein</fullName>
    </submittedName>
</protein>
<dbReference type="AlphaFoldDB" id="A0A7W7HIU3"/>
<dbReference type="Proteomes" id="UP000590511">
    <property type="component" value="Unassembled WGS sequence"/>
</dbReference>
<reference evidence="1 2" key="1">
    <citation type="submission" date="2020-08" db="EMBL/GenBank/DDBJ databases">
        <title>Sequencing the genomes of 1000 actinobacteria strains.</title>
        <authorList>
            <person name="Klenk H.-P."/>
        </authorList>
    </citation>
    <scope>NUCLEOTIDE SEQUENCE [LARGE SCALE GENOMIC DNA]</scope>
    <source>
        <strain evidence="1 2">DSM 43150</strain>
    </source>
</reference>
<evidence type="ECO:0000313" key="2">
    <source>
        <dbReference type="Proteomes" id="UP000590511"/>
    </source>
</evidence>
<name>A0A7W7HIU3_9ACTN</name>
<sequence>MKRRMGLILSVALLVVGVGGLAVHRWWERAPFGPRAMGAQATLRLVDQATANAALAPVNAQFANDEGDQILLGRVSWKRPPSARDGSSLRIVLLDKRRHLLPGFIAVTSANPDQVSSGTDGAVDTAERRYRWLKGAGAQEIDGSFWTSGVVVNVSSLDASPVTFQTVLRAGNPETPAESMIATAPVAVKDMLVALICVGPEGQVYWAQRLLN</sequence>
<gene>
    <name evidence="1" type="ORF">BJ964_005143</name>
</gene>
<evidence type="ECO:0000313" key="1">
    <source>
        <dbReference type="EMBL" id="MBB4750982.1"/>
    </source>
</evidence>
<organism evidence="1 2">
    <name type="scientific">Actinoplanes lobatus</name>
    <dbReference type="NCBI Taxonomy" id="113568"/>
    <lineage>
        <taxon>Bacteria</taxon>
        <taxon>Bacillati</taxon>
        <taxon>Actinomycetota</taxon>
        <taxon>Actinomycetes</taxon>
        <taxon>Micromonosporales</taxon>
        <taxon>Micromonosporaceae</taxon>
        <taxon>Actinoplanes</taxon>
    </lineage>
</organism>
<proteinExistence type="predicted"/>
<accession>A0A7W7HIU3</accession>